<feature type="region of interest" description="Disordered" evidence="1">
    <location>
        <begin position="1"/>
        <end position="23"/>
    </location>
</feature>
<protein>
    <submittedName>
        <fullName evidence="2">Uncharacterized protein</fullName>
    </submittedName>
</protein>
<feature type="region of interest" description="Disordered" evidence="1">
    <location>
        <begin position="72"/>
        <end position="91"/>
    </location>
</feature>
<dbReference type="EMBL" id="HG529494">
    <property type="protein sequence ID" value="CDI51147.1"/>
    <property type="molecule type" value="Genomic_DNA"/>
</dbReference>
<feature type="compositionally biased region" description="Basic and acidic residues" evidence="1">
    <location>
        <begin position="76"/>
        <end position="90"/>
    </location>
</feature>
<dbReference type="AlphaFoldDB" id="A0A077QXB1"/>
<sequence>MSEERYNLQLESGSRMNSSPGRWRKKIDKVRVSASLGHKRAYIQIEPGGSRLFERHLLGQLRRSDGLKALKPILTKPDDSQKRSDGRAADESTWWSKLPTAILPITTVLEASRKSLGLHSRFAGWKAVQPSHGDEGLACGSAQEHVLPSSSKCKEAGRLWE</sequence>
<feature type="compositionally biased region" description="Polar residues" evidence="1">
    <location>
        <begin position="9"/>
        <end position="20"/>
    </location>
</feature>
<organism evidence="2">
    <name type="scientific">Melanopsichium pennsylvanicum 4</name>
    <dbReference type="NCBI Taxonomy" id="1398559"/>
    <lineage>
        <taxon>Eukaryota</taxon>
        <taxon>Fungi</taxon>
        <taxon>Dikarya</taxon>
        <taxon>Basidiomycota</taxon>
        <taxon>Ustilaginomycotina</taxon>
        <taxon>Ustilaginomycetes</taxon>
        <taxon>Ustilaginales</taxon>
        <taxon>Ustilaginaceae</taxon>
        <taxon>Melanopsichium</taxon>
    </lineage>
</organism>
<evidence type="ECO:0000313" key="2">
    <source>
        <dbReference type="EMBL" id="CDI51147.1"/>
    </source>
</evidence>
<evidence type="ECO:0000256" key="1">
    <source>
        <dbReference type="SAM" id="MobiDB-lite"/>
    </source>
</evidence>
<name>A0A077QXB1_9BASI</name>
<proteinExistence type="predicted"/>
<reference evidence="2" key="1">
    <citation type="journal article" date="2014" name="Genome Biol. Evol.">
        <title>Gene Loss Rather Than Gene Gain Is Associated with a Host Jump from Monocots to Dicots in the Smut Fungus Melanopsichium pennsylvanicum.</title>
        <authorList>
            <person name="Sharma R."/>
            <person name="Mishra B."/>
            <person name="Runge F."/>
            <person name="Thines M."/>
        </authorList>
    </citation>
    <scope>NUCLEOTIDE SEQUENCE</scope>
    <source>
        <strain evidence="2">4</strain>
    </source>
</reference>
<accession>A0A077QXB1</accession>